<dbReference type="PANTHER" id="PTHR13387">
    <property type="entry name" value="PROTEIN HGH1 HOMOLOG"/>
    <property type="match status" value="1"/>
</dbReference>
<dbReference type="InterPro" id="IPR016024">
    <property type="entry name" value="ARM-type_fold"/>
</dbReference>
<dbReference type="EMBL" id="JACGCI010000041">
    <property type="protein sequence ID" value="KAF6753153.1"/>
    <property type="molecule type" value="Genomic_DNA"/>
</dbReference>
<evidence type="ECO:0000256" key="2">
    <source>
        <dbReference type="SAM" id="MobiDB-lite"/>
    </source>
</evidence>
<gene>
    <name evidence="5" type="ORF">DFP72DRAFT_903470</name>
</gene>
<evidence type="ECO:0000313" key="6">
    <source>
        <dbReference type="Proteomes" id="UP000521943"/>
    </source>
</evidence>
<comment type="caution">
    <text evidence="5">The sequence shown here is derived from an EMBL/GenBank/DDBJ whole genome shotgun (WGS) entry which is preliminary data.</text>
</comment>
<evidence type="ECO:0008006" key="7">
    <source>
        <dbReference type="Google" id="ProtNLM"/>
    </source>
</evidence>
<dbReference type="Pfam" id="PF04064">
    <property type="entry name" value="DUF384"/>
    <property type="match status" value="1"/>
</dbReference>
<dbReference type="InterPro" id="IPR007206">
    <property type="entry name" value="Protein_HGH1_C"/>
</dbReference>
<name>A0A8H6M2I2_9AGAR</name>
<dbReference type="InterPro" id="IPR007205">
    <property type="entry name" value="Protein_HGH1_N"/>
</dbReference>
<dbReference type="InterPro" id="IPR039717">
    <property type="entry name" value="Hgh1"/>
</dbReference>
<keyword evidence="6" id="KW-1185">Reference proteome</keyword>
<evidence type="ECO:0000259" key="3">
    <source>
        <dbReference type="Pfam" id="PF04063"/>
    </source>
</evidence>
<sequence length="437" mass="48177">MEAQLLELVQFLRDRNPQARQLALENLLPQTVPGAPHRNSIFFKGLGGGGLQKAKESDVIRDLKLLCRDQLSVSHDAFRALVNLSDSPLLITPLSDPAFLNFIVSYIINPQSICADLAAMLLSNLTASSPACSVLLKMKIKVILHNGSLYPVDSRCGSCGAPVPYPTGEEKEVPALPLLVEAFVQGATMGDITELNKRPAQGRSPTGRDFFLSPQPFELAKESSALNYPLSKIVPFTEHKDPIRRKGTASTIKNCAFNARAHKAILSRDTEMVTVKPSTTPAPGIGALPYLLLPLAGPEEFDLDDQEKLLPELQFLDPSKTREADASIRLILVESLLLLCHTRWGRDYQREHGVYEILREAHMHEKNDNVQEHMERLVQLLKGDEPKIAPADDDEDIDAGMEVQDLMGTPASSTDSTKPKVDDDDDSDAEDFMIEEI</sequence>
<feature type="domain" description="Protein HGH1 N-terminal" evidence="3">
    <location>
        <begin position="106"/>
        <end position="329"/>
    </location>
</feature>
<proteinExistence type="inferred from homology"/>
<protein>
    <recommendedName>
        <fullName evidence="7">Protein HGH1 homolog</fullName>
    </recommendedName>
</protein>
<reference evidence="5 6" key="1">
    <citation type="submission" date="2020-07" db="EMBL/GenBank/DDBJ databases">
        <title>Comparative genomics of pyrophilous fungi reveals a link between fire events and developmental genes.</title>
        <authorList>
            <consortium name="DOE Joint Genome Institute"/>
            <person name="Steindorff A.S."/>
            <person name="Carver A."/>
            <person name="Calhoun S."/>
            <person name="Stillman K."/>
            <person name="Liu H."/>
            <person name="Lipzen A."/>
            <person name="Pangilinan J."/>
            <person name="Labutti K."/>
            <person name="Bruns T.D."/>
            <person name="Grigoriev I.V."/>
        </authorList>
    </citation>
    <scope>NUCLEOTIDE SEQUENCE [LARGE SCALE GENOMIC DNA]</scope>
    <source>
        <strain evidence="5 6">CBS 144469</strain>
    </source>
</reference>
<feature type="compositionally biased region" description="Acidic residues" evidence="2">
    <location>
        <begin position="422"/>
        <end position="437"/>
    </location>
</feature>
<organism evidence="5 6">
    <name type="scientific">Ephemerocybe angulata</name>
    <dbReference type="NCBI Taxonomy" id="980116"/>
    <lineage>
        <taxon>Eukaryota</taxon>
        <taxon>Fungi</taxon>
        <taxon>Dikarya</taxon>
        <taxon>Basidiomycota</taxon>
        <taxon>Agaricomycotina</taxon>
        <taxon>Agaricomycetes</taxon>
        <taxon>Agaricomycetidae</taxon>
        <taxon>Agaricales</taxon>
        <taxon>Agaricineae</taxon>
        <taxon>Psathyrellaceae</taxon>
        <taxon>Ephemerocybe</taxon>
    </lineage>
</organism>
<dbReference type="Pfam" id="PF04063">
    <property type="entry name" value="DUF383"/>
    <property type="match status" value="1"/>
</dbReference>
<dbReference type="PANTHER" id="PTHR13387:SF9">
    <property type="entry name" value="PROTEIN HGH1 HOMOLOG"/>
    <property type="match status" value="1"/>
</dbReference>
<dbReference type="Proteomes" id="UP000521943">
    <property type="component" value="Unassembled WGS sequence"/>
</dbReference>
<accession>A0A8H6M2I2</accession>
<dbReference type="OrthoDB" id="338814at2759"/>
<dbReference type="AlphaFoldDB" id="A0A8H6M2I2"/>
<dbReference type="SUPFAM" id="SSF48371">
    <property type="entry name" value="ARM repeat"/>
    <property type="match status" value="1"/>
</dbReference>
<comment type="similarity">
    <text evidence="1">Belongs to the HGH1 family.</text>
</comment>
<evidence type="ECO:0000256" key="1">
    <source>
        <dbReference type="ARBA" id="ARBA00006712"/>
    </source>
</evidence>
<evidence type="ECO:0000313" key="5">
    <source>
        <dbReference type="EMBL" id="KAF6753153.1"/>
    </source>
</evidence>
<evidence type="ECO:0000259" key="4">
    <source>
        <dbReference type="Pfam" id="PF04064"/>
    </source>
</evidence>
<feature type="domain" description="Protein HGH1 C-terminal" evidence="4">
    <location>
        <begin position="335"/>
        <end position="387"/>
    </location>
</feature>
<feature type="region of interest" description="Disordered" evidence="2">
    <location>
        <begin position="386"/>
        <end position="437"/>
    </location>
</feature>